<sequence length="272" mass="31284">MGFYVGQYVGKNQSGTNAFGKKLGYKTLIKPSSEKVREHYKQLADLIESHKTSSQTALISRLNPVIKGWTNYYATVTSSEIFSELDHKLYLKLRTWAYRRHPHKNRGWIVKKYWHTIGGDNWVFSTRENNNPLKLWQHSETKIKKHIKVKGENYPYDGNTAYWSTRMGKYPEIDPTVAKLLKRQKGKCAHCGLAFKEGDIWEKDHKVPKSKGGKHSMENLELLHRHCHDEKTRQDGSQGGRHKDKSQAIEEPCETKVSSTVLKTSGSREGVA</sequence>
<keyword evidence="3" id="KW-0808">Transferase</keyword>
<keyword evidence="4" id="KW-1185">Reference proteome</keyword>
<evidence type="ECO:0000313" key="3">
    <source>
        <dbReference type="EMBL" id="GET38418.1"/>
    </source>
</evidence>
<dbReference type="GO" id="GO:0003676">
    <property type="term" value="F:nucleic acid binding"/>
    <property type="evidence" value="ECO:0007669"/>
    <property type="project" value="InterPro"/>
</dbReference>
<keyword evidence="3" id="KW-0695">RNA-directed DNA polymerase</keyword>
<dbReference type="RefSeq" id="WP_373872801.1">
    <property type="nucleotide sequence ID" value="NZ_BLAY01000044.1"/>
</dbReference>
<accession>A0AAV3X8C8</accession>
<dbReference type="InterPro" id="IPR051083">
    <property type="entry name" value="GrpII_Intron_Splice-Mob/Def"/>
</dbReference>
<dbReference type="CDD" id="cd00085">
    <property type="entry name" value="HNHc"/>
    <property type="match status" value="1"/>
</dbReference>
<dbReference type="GO" id="GO:0008270">
    <property type="term" value="F:zinc ion binding"/>
    <property type="evidence" value="ECO:0007669"/>
    <property type="project" value="InterPro"/>
</dbReference>
<dbReference type="InterPro" id="IPR013597">
    <property type="entry name" value="Mat_intron_G2"/>
</dbReference>
<feature type="compositionally biased region" description="Polar residues" evidence="1">
    <location>
        <begin position="256"/>
        <end position="272"/>
    </location>
</feature>
<dbReference type="Proteomes" id="UP001050975">
    <property type="component" value="Unassembled WGS sequence"/>
</dbReference>
<feature type="region of interest" description="Disordered" evidence="1">
    <location>
        <begin position="230"/>
        <end position="272"/>
    </location>
</feature>
<dbReference type="InterPro" id="IPR002711">
    <property type="entry name" value="HNH"/>
</dbReference>
<dbReference type="Pfam" id="PF01844">
    <property type="entry name" value="HNH"/>
    <property type="match status" value="1"/>
</dbReference>
<evidence type="ECO:0000313" key="4">
    <source>
        <dbReference type="Proteomes" id="UP001050975"/>
    </source>
</evidence>
<dbReference type="GO" id="GO:0004519">
    <property type="term" value="F:endonuclease activity"/>
    <property type="evidence" value="ECO:0007669"/>
    <property type="project" value="InterPro"/>
</dbReference>
<dbReference type="InterPro" id="IPR003615">
    <property type="entry name" value="HNH_nuc"/>
</dbReference>
<comment type="caution">
    <text evidence="3">The sequence shown here is derived from an EMBL/GenBank/DDBJ whole genome shotgun (WGS) entry which is preliminary data.</text>
</comment>
<feature type="domain" description="HNH nuclease" evidence="2">
    <location>
        <begin position="175"/>
        <end position="229"/>
    </location>
</feature>
<dbReference type="GO" id="GO:0003964">
    <property type="term" value="F:RNA-directed DNA polymerase activity"/>
    <property type="evidence" value="ECO:0007669"/>
    <property type="project" value="UniProtKB-KW"/>
</dbReference>
<dbReference type="SMART" id="SM00507">
    <property type="entry name" value="HNHc"/>
    <property type="match status" value="1"/>
</dbReference>
<reference evidence="3" key="1">
    <citation type="submission" date="2019-10" db="EMBL/GenBank/DDBJ databases">
        <title>Draft genome sequece of Microseira wollei NIES-4236.</title>
        <authorList>
            <person name="Yamaguchi H."/>
            <person name="Suzuki S."/>
            <person name="Kawachi M."/>
        </authorList>
    </citation>
    <scope>NUCLEOTIDE SEQUENCE</scope>
    <source>
        <strain evidence="3">NIES-4236</strain>
    </source>
</reference>
<evidence type="ECO:0000256" key="1">
    <source>
        <dbReference type="SAM" id="MobiDB-lite"/>
    </source>
</evidence>
<evidence type="ECO:0000259" key="2">
    <source>
        <dbReference type="SMART" id="SM00507"/>
    </source>
</evidence>
<keyword evidence="3" id="KW-0548">Nucleotidyltransferase</keyword>
<protein>
    <submittedName>
        <fullName evidence="3">RNA-directed DNA polymerase</fullName>
    </submittedName>
</protein>
<dbReference type="Gene3D" id="1.10.30.50">
    <property type="match status" value="1"/>
</dbReference>
<gene>
    <name evidence="3" type="ORF">MiSe_31760</name>
</gene>
<dbReference type="EMBL" id="BLAY01000044">
    <property type="protein sequence ID" value="GET38418.1"/>
    <property type="molecule type" value="Genomic_DNA"/>
</dbReference>
<dbReference type="Pfam" id="PF08388">
    <property type="entry name" value="GIIM"/>
    <property type="match status" value="1"/>
</dbReference>
<organism evidence="3 4">
    <name type="scientific">Microseira wollei NIES-4236</name>
    <dbReference type="NCBI Taxonomy" id="2530354"/>
    <lineage>
        <taxon>Bacteria</taxon>
        <taxon>Bacillati</taxon>
        <taxon>Cyanobacteriota</taxon>
        <taxon>Cyanophyceae</taxon>
        <taxon>Oscillatoriophycideae</taxon>
        <taxon>Aerosakkonematales</taxon>
        <taxon>Aerosakkonemataceae</taxon>
        <taxon>Microseira</taxon>
    </lineage>
</organism>
<dbReference type="PANTHER" id="PTHR34047:SF10">
    <property type="entry name" value="GROUP II INTRON-ASSOCIATED OPEN READING FRAME"/>
    <property type="match status" value="1"/>
</dbReference>
<name>A0AAV3X8C8_9CYAN</name>
<dbReference type="PANTHER" id="PTHR34047">
    <property type="entry name" value="NUCLEAR INTRON MATURASE 1, MITOCHONDRIAL-RELATED"/>
    <property type="match status" value="1"/>
</dbReference>
<dbReference type="AlphaFoldDB" id="A0AAV3X8C8"/>
<proteinExistence type="predicted"/>